<comment type="caution">
    <text evidence="6">The sequence shown here is derived from an EMBL/GenBank/DDBJ whole genome shotgun (WGS) entry which is preliminary data.</text>
</comment>
<keyword evidence="3" id="KW-0863">Zinc-finger</keyword>
<dbReference type="PANTHER" id="PTHR46481:SF10">
    <property type="entry name" value="ZINC FINGER BED DOMAIN-CONTAINING PROTEIN 39"/>
    <property type="match status" value="1"/>
</dbReference>
<protein>
    <recommendedName>
        <fullName evidence="8">BED-type domain-containing protein</fullName>
    </recommendedName>
</protein>
<dbReference type="GO" id="GO:0005634">
    <property type="term" value="C:nucleus"/>
    <property type="evidence" value="ECO:0007669"/>
    <property type="project" value="UniProtKB-SubCell"/>
</dbReference>
<dbReference type="Proteomes" id="UP000663879">
    <property type="component" value="Unassembled WGS sequence"/>
</dbReference>
<evidence type="ECO:0000256" key="3">
    <source>
        <dbReference type="ARBA" id="ARBA00022771"/>
    </source>
</evidence>
<proteinExistence type="predicted"/>
<dbReference type="AlphaFoldDB" id="A0A814RUB9"/>
<reference evidence="6" key="1">
    <citation type="submission" date="2021-02" db="EMBL/GenBank/DDBJ databases">
        <authorList>
            <person name="Nowell W R."/>
        </authorList>
    </citation>
    <scope>NUCLEOTIDE SEQUENCE</scope>
    <source>
        <strain evidence="6">Ploen Becks lab</strain>
    </source>
</reference>
<keyword evidence="4" id="KW-0862">Zinc</keyword>
<sequence length="229" mass="26489">MLRKARQNIFPKKNFINNGKIFGYTSYLNFTQSENQSSQGEKILFNCIFCKEKFYACLGRTSNIKVHLERHFYVPDLITWFQLYGEENCAQNRLKIDDFTIKLVKFFIGSNSSLNQFDSIYFKDLFSSQKIDIPCSKTFCEKTLPAVYESVNNEIEKKLKRAASICLVSDIWTNKPILDFLGLAANIVYDNFEKEILVIGMVRMSGRHNAENIKQAIESIVVMGVFLSF</sequence>
<name>A0A814RUB9_9BILA</name>
<keyword evidence="5" id="KW-0539">Nucleus</keyword>
<organism evidence="6 7">
    <name type="scientific">Brachionus calyciflorus</name>
    <dbReference type="NCBI Taxonomy" id="104777"/>
    <lineage>
        <taxon>Eukaryota</taxon>
        <taxon>Metazoa</taxon>
        <taxon>Spiralia</taxon>
        <taxon>Gnathifera</taxon>
        <taxon>Rotifera</taxon>
        <taxon>Eurotatoria</taxon>
        <taxon>Monogononta</taxon>
        <taxon>Pseudotrocha</taxon>
        <taxon>Ploima</taxon>
        <taxon>Brachionidae</taxon>
        <taxon>Brachionus</taxon>
    </lineage>
</organism>
<evidence type="ECO:0000256" key="4">
    <source>
        <dbReference type="ARBA" id="ARBA00022833"/>
    </source>
</evidence>
<keyword evidence="2" id="KW-0479">Metal-binding</keyword>
<evidence type="ECO:0000256" key="5">
    <source>
        <dbReference type="ARBA" id="ARBA00023242"/>
    </source>
</evidence>
<evidence type="ECO:0000313" key="7">
    <source>
        <dbReference type="Proteomes" id="UP000663879"/>
    </source>
</evidence>
<dbReference type="GO" id="GO:0008270">
    <property type="term" value="F:zinc ion binding"/>
    <property type="evidence" value="ECO:0007669"/>
    <property type="project" value="UniProtKB-KW"/>
</dbReference>
<comment type="subcellular location">
    <subcellularLocation>
        <location evidence="1">Nucleus</location>
    </subcellularLocation>
</comment>
<dbReference type="InterPro" id="IPR052035">
    <property type="entry name" value="ZnF_BED_domain_contain"/>
</dbReference>
<dbReference type="EMBL" id="CAJNOC010010178">
    <property type="protein sequence ID" value="CAF1137446.1"/>
    <property type="molecule type" value="Genomic_DNA"/>
</dbReference>
<evidence type="ECO:0000256" key="2">
    <source>
        <dbReference type="ARBA" id="ARBA00022723"/>
    </source>
</evidence>
<evidence type="ECO:0000313" key="6">
    <source>
        <dbReference type="EMBL" id="CAF1137446.1"/>
    </source>
</evidence>
<dbReference type="PANTHER" id="PTHR46481">
    <property type="entry name" value="ZINC FINGER BED DOMAIN-CONTAINING PROTEIN 4"/>
    <property type="match status" value="1"/>
</dbReference>
<keyword evidence="7" id="KW-1185">Reference proteome</keyword>
<evidence type="ECO:0008006" key="8">
    <source>
        <dbReference type="Google" id="ProtNLM"/>
    </source>
</evidence>
<dbReference type="OrthoDB" id="10170668at2759"/>
<accession>A0A814RUB9</accession>
<evidence type="ECO:0000256" key="1">
    <source>
        <dbReference type="ARBA" id="ARBA00004123"/>
    </source>
</evidence>
<gene>
    <name evidence="6" type="ORF">OXX778_LOCUS22751</name>
</gene>